<proteinExistence type="predicted"/>
<sequence>MEALSVLNLPWCITSLLQQNLCTSLPDVQDFETMACDRHCECDFRHNVKVFGLQLQSQQQPYFSTIFYNNKNPKEKRAPIVENLTYKCDQLLKYHSLIGQYKGYPLFCRKGN</sequence>
<gene>
    <name evidence="1" type="ORF">V8G54_000393</name>
</gene>
<keyword evidence="2" id="KW-1185">Reference proteome</keyword>
<dbReference type="Proteomes" id="UP001374535">
    <property type="component" value="Chromosome 1"/>
</dbReference>
<organism evidence="1 2">
    <name type="scientific">Vigna mungo</name>
    <name type="common">Black gram</name>
    <name type="synonym">Phaseolus mungo</name>
    <dbReference type="NCBI Taxonomy" id="3915"/>
    <lineage>
        <taxon>Eukaryota</taxon>
        <taxon>Viridiplantae</taxon>
        <taxon>Streptophyta</taxon>
        <taxon>Embryophyta</taxon>
        <taxon>Tracheophyta</taxon>
        <taxon>Spermatophyta</taxon>
        <taxon>Magnoliopsida</taxon>
        <taxon>eudicotyledons</taxon>
        <taxon>Gunneridae</taxon>
        <taxon>Pentapetalae</taxon>
        <taxon>rosids</taxon>
        <taxon>fabids</taxon>
        <taxon>Fabales</taxon>
        <taxon>Fabaceae</taxon>
        <taxon>Papilionoideae</taxon>
        <taxon>50 kb inversion clade</taxon>
        <taxon>NPAAA clade</taxon>
        <taxon>indigoferoid/millettioid clade</taxon>
        <taxon>Phaseoleae</taxon>
        <taxon>Vigna</taxon>
    </lineage>
</organism>
<dbReference type="EMBL" id="CP144700">
    <property type="protein sequence ID" value="WVZ21849.1"/>
    <property type="molecule type" value="Genomic_DNA"/>
</dbReference>
<name>A0AAQ3S783_VIGMU</name>
<evidence type="ECO:0000313" key="2">
    <source>
        <dbReference type="Proteomes" id="UP001374535"/>
    </source>
</evidence>
<dbReference type="AlphaFoldDB" id="A0AAQ3S783"/>
<reference evidence="1 2" key="1">
    <citation type="journal article" date="2023" name="Life. Sci Alliance">
        <title>Evolutionary insights into 3D genome organization and epigenetic landscape of Vigna mungo.</title>
        <authorList>
            <person name="Junaid A."/>
            <person name="Singh B."/>
            <person name="Bhatia S."/>
        </authorList>
    </citation>
    <scope>NUCLEOTIDE SEQUENCE [LARGE SCALE GENOMIC DNA]</scope>
    <source>
        <strain evidence="1">Urdbean</strain>
    </source>
</reference>
<accession>A0AAQ3S783</accession>
<protein>
    <submittedName>
        <fullName evidence="1">Uncharacterized protein</fullName>
    </submittedName>
</protein>
<evidence type="ECO:0000313" key="1">
    <source>
        <dbReference type="EMBL" id="WVZ21849.1"/>
    </source>
</evidence>